<keyword evidence="2" id="KW-1185">Reference proteome</keyword>
<reference evidence="1" key="1">
    <citation type="submission" date="2023-07" db="EMBL/GenBank/DDBJ databases">
        <title>Black Yeasts Isolated from many extreme environments.</title>
        <authorList>
            <person name="Coleine C."/>
            <person name="Stajich J.E."/>
            <person name="Selbmann L."/>
        </authorList>
    </citation>
    <scope>NUCLEOTIDE SEQUENCE</scope>
    <source>
        <strain evidence="1">CCFEE 5714</strain>
    </source>
</reference>
<comment type="caution">
    <text evidence="1">The sequence shown here is derived from an EMBL/GenBank/DDBJ whole genome shotgun (WGS) entry which is preliminary data.</text>
</comment>
<dbReference type="EMBL" id="JAUTXU010000007">
    <property type="protein sequence ID" value="KAK3723904.1"/>
    <property type="molecule type" value="Genomic_DNA"/>
</dbReference>
<accession>A0ACC3NVR3</accession>
<proteinExistence type="predicted"/>
<sequence>MVLKGKAGDALLRSYDSERQPVGQYVRVRIDRLLEEDSVEGAEKRSGLRKIFHDLEEDYGGLGSEMNQWYRSSAVYTSDDGDGPPWPTDRRERAMRYVESSYPGFRVPHVWLMKRKTSSGPRPPLTSTRDLCGKGRFTLLTGVGGAAIWNPEVEKVNKDLDVDILVYSIGWGQEYEDTFFGWQDRRGVEQEGAVLVRPDLTVAWRYKSAGSEVAGKLLSVMKAVLSPKE</sequence>
<organism evidence="1 2">
    <name type="scientific">Vermiconidia calcicola</name>
    <dbReference type="NCBI Taxonomy" id="1690605"/>
    <lineage>
        <taxon>Eukaryota</taxon>
        <taxon>Fungi</taxon>
        <taxon>Dikarya</taxon>
        <taxon>Ascomycota</taxon>
        <taxon>Pezizomycotina</taxon>
        <taxon>Dothideomycetes</taxon>
        <taxon>Dothideomycetidae</taxon>
        <taxon>Mycosphaerellales</taxon>
        <taxon>Extremaceae</taxon>
        <taxon>Vermiconidia</taxon>
    </lineage>
</organism>
<evidence type="ECO:0000313" key="2">
    <source>
        <dbReference type="Proteomes" id="UP001281147"/>
    </source>
</evidence>
<evidence type="ECO:0000313" key="1">
    <source>
        <dbReference type="EMBL" id="KAK3723904.1"/>
    </source>
</evidence>
<protein>
    <submittedName>
        <fullName evidence="1">Uncharacterized protein</fullName>
    </submittedName>
</protein>
<name>A0ACC3NVR3_9PEZI</name>
<dbReference type="Proteomes" id="UP001281147">
    <property type="component" value="Unassembled WGS sequence"/>
</dbReference>
<gene>
    <name evidence="1" type="ORF">LTR37_001388</name>
</gene>